<name>A0A803PR02_CANSA</name>
<evidence type="ECO:0000313" key="1">
    <source>
        <dbReference type="EnsemblPlants" id="cds.evm.model.05.581"/>
    </source>
</evidence>
<keyword evidence="2" id="KW-1185">Reference proteome</keyword>
<reference evidence="1" key="1">
    <citation type="submission" date="2018-11" db="EMBL/GenBank/DDBJ databases">
        <authorList>
            <person name="Grassa J C."/>
        </authorList>
    </citation>
    <scope>NUCLEOTIDE SEQUENCE [LARGE SCALE GENOMIC DNA]</scope>
</reference>
<dbReference type="EMBL" id="UZAU01000433">
    <property type="status" value="NOT_ANNOTATED_CDS"/>
    <property type="molecule type" value="Genomic_DNA"/>
</dbReference>
<dbReference type="Gramene" id="evm.model.05.581">
    <property type="protein sequence ID" value="cds.evm.model.05.581"/>
    <property type="gene ID" value="evm.TU.05.581"/>
</dbReference>
<dbReference type="EnsemblPlants" id="evm.model.05.581">
    <property type="protein sequence ID" value="cds.evm.model.05.581"/>
    <property type="gene ID" value="evm.TU.05.581"/>
</dbReference>
<accession>A0A803PR02</accession>
<organism evidence="1 2">
    <name type="scientific">Cannabis sativa</name>
    <name type="common">Hemp</name>
    <name type="synonym">Marijuana</name>
    <dbReference type="NCBI Taxonomy" id="3483"/>
    <lineage>
        <taxon>Eukaryota</taxon>
        <taxon>Viridiplantae</taxon>
        <taxon>Streptophyta</taxon>
        <taxon>Embryophyta</taxon>
        <taxon>Tracheophyta</taxon>
        <taxon>Spermatophyta</taxon>
        <taxon>Magnoliopsida</taxon>
        <taxon>eudicotyledons</taxon>
        <taxon>Gunneridae</taxon>
        <taxon>Pentapetalae</taxon>
        <taxon>rosids</taxon>
        <taxon>fabids</taxon>
        <taxon>Rosales</taxon>
        <taxon>Cannabaceae</taxon>
        <taxon>Cannabis</taxon>
    </lineage>
</organism>
<sequence>MFNTRRILATDFASSSVPQDPMTADPDVRVPATTRIPMNQMDVPNLANLKNTKNLATTTGQVDTTNLVGLNGKPLLPGEDPPLVPCTKGMSNMEQPQTPRLNLVHVVPANQRRTGGQALPSIGLASRECMPRVGLASHGQFPYPGLAGQSHMPSLGLADLEHTLFNGMASKALKNWAITQLRRANQPGSYRN</sequence>
<evidence type="ECO:0000313" key="2">
    <source>
        <dbReference type="Proteomes" id="UP000596661"/>
    </source>
</evidence>
<proteinExistence type="predicted"/>
<protein>
    <submittedName>
        <fullName evidence="1">Uncharacterized protein</fullName>
    </submittedName>
</protein>
<reference evidence="1" key="2">
    <citation type="submission" date="2021-03" db="UniProtKB">
        <authorList>
            <consortium name="EnsemblPlants"/>
        </authorList>
    </citation>
    <scope>IDENTIFICATION</scope>
</reference>
<dbReference type="AlphaFoldDB" id="A0A803PR02"/>
<dbReference type="Proteomes" id="UP000596661">
    <property type="component" value="Chromosome 5"/>
</dbReference>